<dbReference type="AlphaFoldDB" id="A0A804PWD3"/>
<keyword evidence="3" id="KW-1185">Reference proteome</keyword>
<proteinExistence type="predicted"/>
<dbReference type="Gramene" id="Zm00001eb272530_T002">
    <property type="protein sequence ID" value="Zm00001eb272530_P002"/>
    <property type="gene ID" value="Zm00001eb272530"/>
</dbReference>
<dbReference type="Proteomes" id="UP000007305">
    <property type="component" value="Chromosome 6"/>
</dbReference>
<name>A0A804PWD3_MAIZE</name>
<accession>A0A804PWD3</accession>
<organism evidence="2 3">
    <name type="scientific">Zea mays</name>
    <name type="common">Maize</name>
    <dbReference type="NCBI Taxonomy" id="4577"/>
    <lineage>
        <taxon>Eukaryota</taxon>
        <taxon>Viridiplantae</taxon>
        <taxon>Streptophyta</taxon>
        <taxon>Embryophyta</taxon>
        <taxon>Tracheophyta</taxon>
        <taxon>Spermatophyta</taxon>
        <taxon>Magnoliopsida</taxon>
        <taxon>Liliopsida</taxon>
        <taxon>Poales</taxon>
        <taxon>Poaceae</taxon>
        <taxon>PACMAD clade</taxon>
        <taxon>Panicoideae</taxon>
        <taxon>Andropogonodae</taxon>
        <taxon>Andropogoneae</taxon>
        <taxon>Tripsacinae</taxon>
        <taxon>Zea</taxon>
    </lineage>
</organism>
<dbReference type="EnsemblPlants" id="Zm00001eb272530_T002">
    <property type="protein sequence ID" value="Zm00001eb272530_P002"/>
    <property type="gene ID" value="Zm00001eb272530"/>
</dbReference>
<reference evidence="3" key="1">
    <citation type="journal article" date="2009" name="Science">
        <title>The B73 maize genome: complexity, diversity, and dynamics.</title>
        <authorList>
            <person name="Schnable P.S."/>
            <person name="Ware D."/>
            <person name="Fulton R.S."/>
            <person name="Stein J.C."/>
            <person name="Wei F."/>
            <person name="Pasternak S."/>
            <person name="Liang C."/>
            <person name="Zhang J."/>
            <person name="Fulton L."/>
            <person name="Graves T.A."/>
            <person name="Minx P."/>
            <person name="Reily A.D."/>
            <person name="Courtney L."/>
            <person name="Kruchowski S.S."/>
            <person name="Tomlinson C."/>
            <person name="Strong C."/>
            <person name="Delehaunty K."/>
            <person name="Fronick C."/>
            <person name="Courtney B."/>
            <person name="Rock S.M."/>
            <person name="Belter E."/>
            <person name="Du F."/>
            <person name="Kim K."/>
            <person name="Abbott R.M."/>
            <person name="Cotton M."/>
            <person name="Levy A."/>
            <person name="Marchetto P."/>
            <person name="Ochoa K."/>
            <person name="Jackson S.M."/>
            <person name="Gillam B."/>
            <person name="Chen W."/>
            <person name="Yan L."/>
            <person name="Higginbotham J."/>
            <person name="Cardenas M."/>
            <person name="Waligorski J."/>
            <person name="Applebaum E."/>
            <person name="Phelps L."/>
            <person name="Falcone J."/>
            <person name="Kanchi K."/>
            <person name="Thane T."/>
            <person name="Scimone A."/>
            <person name="Thane N."/>
            <person name="Henke J."/>
            <person name="Wang T."/>
            <person name="Ruppert J."/>
            <person name="Shah N."/>
            <person name="Rotter K."/>
            <person name="Hodges J."/>
            <person name="Ingenthron E."/>
            <person name="Cordes M."/>
            <person name="Kohlberg S."/>
            <person name="Sgro J."/>
            <person name="Delgado B."/>
            <person name="Mead K."/>
            <person name="Chinwalla A."/>
            <person name="Leonard S."/>
            <person name="Crouse K."/>
            <person name="Collura K."/>
            <person name="Kudrna D."/>
            <person name="Currie J."/>
            <person name="He R."/>
            <person name="Angelova A."/>
            <person name="Rajasekar S."/>
            <person name="Mueller T."/>
            <person name="Lomeli R."/>
            <person name="Scara G."/>
            <person name="Ko A."/>
            <person name="Delaney K."/>
            <person name="Wissotski M."/>
            <person name="Lopez G."/>
            <person name="Campos D."/>
            <person name="Braidotti M."/>
            <person name="Ashley E."/>
            <person name="Golser W."/>
            <person name="Kim H."/>
            <person name="Lee S."/>
            <person name="Lin J."/>
            <person name="Dujmic Z."/>
            <person name="Kim W."/>
            <person name="Talag J."/>
            <person name="Zuccolo A."/>
            <person name="Fan C."/>
            <person name="Sebastian A."/>
            <person name="Kramer M."/>
            <person name="Spiegel L."/>
            <person name="Nascimento L."/>
            <person name="Zutavern T."/>
            <person name="Miller B."/>
            <person name="Ambroise C."/>
            <person name="Muller S."/>
            <person name="Spooner W."/>
            <person name="Narechania A."/>
            <person name="Ren L."/>
            <person name="Wei S."/>
            <person name="Kumari S."/>
            <person name="Faga B."/>
            <person name="Levy M.J."/>
            <person name="McMahan L."/>
            <person name="Van Buren P."/>
            <person name="Vaughn M.W."/>
            <person name="Ying K."/>
            <person name="Yeh C.-T."/>
            <person name="Emrich S.J."/>
            <person name="Jia Y."/>
            <person name="Kalyanaraman A."/>
            <person name="Hsia A.-P."/>
            <person name="Barbazuk W.B."/>
            <person name="Baucom R.S."/>
            <person name="Brutnell T.P."/>
            <person name="Carpita N.C."/>
            <person name="Chaparro C."/>
            <person name="Chia J.-M."/>
            <person name="Deragon J.-M."/>
            <person name="Estill J.C."/>
            <person name="Fu Y."/>
            <person name="Jeddeloh J.A."/>
            <person name="Han Y."/>
            <person name="Lee H."/>
            <person name="Li P."/>
            <person name="Lisch D.R."/>
            <person name="Liu S."/>
            <person name="Liu Z."/>
            <person name="Nagel D.H."/>
            <person name="McCann M.C."/>
            <person name="SanMiguel P."/>
            <person name="Myers A.M."/>
            <person name="Nettleton D."/>
            <person name="Nguyen J."/>
            <person name="Penning B.W."/>
            <person name="Ponnala L."/>
            <person name="Schneider K.L."/>
            <person name="Schwartz D.C."/>
            <person name="Sharma A."/>
            <person name="Soderlund C."/>
            <person name="Springer N.M."/>
            <person name="Sun Q."/>
            <person name="Wang H."/>
            <person name="Waterman M."/>
            <person name="Westerman R."/>
            <person name="Wolfgruber T.K."/>
            <person name="Yang L."/>
            <person name="Yu Y."/>
            <person name="Zhang L."/>
            <person name="Zhou S."/>
            <person name="Zhu Q."/>
            <person name="Bennetzen J.L."/>
            <person name="Dawe R.K."/>
            <person name="Jiang J."/>
            <person name="Jiang N."/>
            <person name="Presting G.G."/>
            <person name="Wessler S.R."/>
            <person name="Aluru S."/>
            <person name="Martienssen R.A."/>
            <person name="Clifton S.W."/>
            <person name="McCombie W.R."/>
            <person name="Wing R.A."/>
            <person name="Wilson R.K."/>
        </authorList>
    </citation>
    <scope>NUCLEOTIDE SEQUENCE [LARGE SCALE GENOMIC DNA]</scope>
    <source>
        <strain evidence="3">cv. B73</strain>
    </source>
</reference>
<reference evidence="2" key="3">
    <citation type="submission" date="2021-05" db="UniProtKB">
        <authorList>
            <consortium name="EnsemblPlants"/>
        </authorList>
    </citation>
    <scope>IDENTIFICATION</scope>
    <source>
        <strain evidence="2">cv. B73</strain>
    </source>
</reference>
<evidence type="ECO:0000256" key="1">
    <source>
        <dbReference type="SAM" id="MobiDB-lite"/>
    </source>
</evidence>
<protein>
    <submittedName>
        <fullName evidence="2">Uncharacterized protein</fullName>
    </submittedName>
</protein>
<sequence>MAMASPNSASRTAATGRSSSVLAHAYAPPHHAGVPLRNGSAGDGPRSRGGRSSERNANGSPASPHTEAATAPSWWCRWLAACPLAAWAGEMESESKGAEREAMDDEAGGRSPETAAAASNGRPGVMAFIKAKAIGSNK</sequence>
<feature type="region of interest" description="Disordered" evidence="1">
    <location>
        <begin position="89"/>
        <end position="123"/>
    </location>
</feature>
<evidence type="ECO:0000313" key="2">
    <source>
        <dbReference type="EnsemblPlants" id="Zm00001eb272530_P002"/>
    </source>
</evidence>
<reference evidence="2" key="2">
    <citation type="submission" date="2019-07" db="EMBL/GenBank/DDBJ databases">
        <authorList>
            <person name="Seetharam A."/>
            <person name="Woodhouse M."/>
            <person name="Cannon E."/>
        </authorList>
    </citation>
    <scope>NUCLEOTIDE SEQUENCE [LARGE SCALE GENOMIC DNA]</scope>
    <source>
        <strain evidence="2">cv. B73</strain>
    </source>
</reference>
<feature type="region of interest" description="Disordered" evidence="1">
    <location>
        <begin position="1"/>
        <end position="70"/>
    </location>
</feature>
<evidence type="ECO:0000313" key="3">
    <source>
        <dbReference type="Proteomes" id="UP000007305"/>
    </source>
</evidence>
<feature type="compositionally biased region" description="Low complexity" evidence="1">
    <location>
        <begin position="8"/>
        <end position="20"/>
    </location>
</feature>